<evidence type="ECO:0000313" key="1">
    <source>
        <dbReference type="EMBL" id="PWV97093.1"/>
    </source>
</evidence>
<gene>
    <name evidence="1" type="ORF">DFR52_1074</name>
</gene>
<accession>A0A317PF61</accession>
<comment type="caution">
    <text evidence="1">The sequence shown here is derived from an EMBL/GenBank/DDBJ whole genome shotgun (WGS) entry which is preliminary data.</text>
</comment>
<dbReference type="PANTHER" id="PTHR47473">
    <property type="entry name" value="BTA1P"/>
    <property type="match status" value="1"/>
</dbReference>
<dbReference type="PANTHER" id="PTHR47473:SF1">
    <property type="entry name" value="METHYLTRANSFERASE DOMAIN-CONTAINING PROTEIN"/>
    <property type="match status" value="1"/>
</dbReference>
<protein>
    <submittedName>
        <fullName evidence="1">S-adenosylmethionine:diacylglycerol 3-amino-3-carboxypropyl transferase</fullName>
    </submittedName>
</protein>
<dbReference type="GO" id="GO:0016740">
    <property type="term" value="F:transferase activity"/>
    <property type="evidence" value="ECO:0007669"/>
    <property type="project" value="UniProtKB-KW"/>
</dbReference>
<sequence length="392" mass="45455">MNIGLDTIDVCQNTIYCIYRHYKIGLLSCLQGVLLTEIYFSQIKEDSWVEKDLLSTHPSRRIVAIGSGGCTAFSLLVDDVERLYAVDANPAQCALIDLKKAAIRALCREDYLSFVGEGDRIDRMEVYRRLVADLPSYAAAFWNRHPGRIIKGINYSGMTERFYRFIGDNLRLNVCSPGALQELLGCDDVNEQRALYARSVRTESWLLALRLMFSRTSHVPFYPGFWFTGREETMFSDFFIERFEHEIETRPLRGNYFFSQLMFGTFVFDEPRGVPPYMSAEHYDVTRRNIDKLTVENKPLQHLMMGLDEIDGFYFSNVFDWGKDKDAADVCRGILHCKAQGTARFFFRNMYRPTSLPDFFAERFDRNEEQSLISFAKERSMLYRHATTGTIN</sequence>
<dbReference type="EMBL" id="QGTR01000007">
    <property type="protein sequence ID" value="PWV97093.1"/>
    <property type="molecule type" value="Genomic_DNA"/>
</dbReference>
<dbReference type="Pfam" id="PF11899">
    <property type="entry name" value="DUF3419"/>
    <property type="match status" value="1"/>
</dbReference>
<name>A0A317PF61_9HYPH</name>
<evidence type="ECO:0000313" key="2">
    <source>
        <dbReference type="Proteomes" id="UP000246352"/>
    </source>
</evidence>
<proteinExistence type="predicted"/>
<keyword evidence="2" id="KW-1185">Reference proteome</keyword>
<organism evidence="1 2">
    <name type="scientific">Hoeflea marina</name>
    <dbReference type="NCBI Taxonomy" id="274592"/>
    <lineage>
        <taxon>Bacteria</taxon>
        <taxon>Pseudomonadati</taxon>
        <taxon>Pseudomonadota</taxon>
        <taxon>Alphaproteobacteria</taxon>
        <taxon>Hyphomicrobiales</taxon>
        <taxon>Rhizobiaceae</taxon>
        <taxon>Hoeflea</taxon>
    </lineage>
</organism>
<reference evidence="1 2" key="1">
    <citation type="submission" date="2018-05" db="EMBL/GenBank/DDBJ databases">
        <title>Genomic Encyclopedia of Type Strains, Phase IV (KMG-IV): sequencing the most valuable type-strain genomes for metagenomic binning, comparative biology and taxonomic classification.</title>
        <authorList>
            <person name="Goeker M."/>
        </authorList>
    </citation>
    <scope>NUCLEOTIDE SEQUENCE [LARGE SCALE GENOMIC DNA]</scope>
    <source>
        <strain evidence="1 2">DSM 16791</strain>
    </source>
</reference>
<dbReference type="AlphaFoldDB" id="A0A317PF61"/>
<dbReference type="InterPro" id="IPR021829">
    <property type="entry name" value="DUF3419"/>
</dbReference>
<dbReference type="Proteomes" id="UP000246352">
    <property type="component" value="Unassembled WGS sequence"/>
</dbReference>
<keyword evidence="1" id="KW-0808">Transferase</keyword>